<keyword evidence="10" id="KW-0407">Ion channel</keyword>
<dbReference type="SMART" id="SM00918">
    <property type="entry name" value="Lig_chan-Glu_bd"/>
    <property type="match status" value="1"/>
</dbReference>
<dbReference type="InterPro" id="IPR015683">
    <property type="entry name" value="Ionotropic_Glu_rcpt"/>
</dbReference>
<keyword evidence="8" id="KW-0325">Glycoprotein</keyword>
<evidence type="ECO:0000256" key="11">
    <source>
        <dbReference type="SAM" id="MobiDB-lite"/>
    </source>
</evidence>
<keyword evidence="2" id="KW-0813">Transport</keyword>
<dbReference type="SMART" id="SM00079">
    <property type="entry name" value="PBPe"/>
    <property type="match status" value="1"/>
</dbReference>
<keyword evidence="16" id="KW-1185">Reference proteome</keyword>
<keyword evidence="5" id="KW-0406">Ion transport</keyword>
<dbReference type="InterPro" id="IPR019594">
    <property type="entry name" value="Glu/Gly-bd"/>
</dbReference>
<dbReference type="Gene3D" id="3.40.190.10">
    <property type="entry name" value="Periplasmic binding protein-like II"/>
    <property type="match status" value="2"/>
</dbReference>
<evidence type="ECO:0000256" key="3">
    <source>
        <dbReference type="ARBA" id="ARBA00022692"/>
    </source>
</evidence>
<evidence type="ECO:0000256" key="5">
    <source>
        <dbReference type="ARBA" id="ARBA00023065"/>
    </source>
</evidence>
<sequence>MSTQDIACVSISDEIYNSCTGKNAPDFGKMRLSGFTGQNITYKVVTVVDEPFVIKTVRSDGSIEWSGFSIDLLKILAKKINFQYEIFEGTAYGSQQMSENGTMVWSGMIGDIVSGRADFAVSAMTVTPQREKVVDFTKRYMDYAVGIVMKKKPAVSNLFSFLNPFHKTVWYSIIAGLIVVSLLLYVLNRISPKRIRGPHYHDSSLHGIFWFVYSSLVQQSTDMYLVTMSSQIVIGVWWFFILIIVSSYTANLAAFLTVTQMEKPIASFQDLADQTEMGFGTVGDTSIYDYLKFKASLDVELNSFWTKLWKGVNDSQIADANDGFRRVSDSGRKFAFLWDVPIIEYKILNDPDCSLTTVQSSIFEKGYGIAVRRGHPIRDFMSMEILELQDKGDLVKLKNQWWHKTGSCSLEPDGPKKRKGEFTLENFAGAFCVLAVGLILACAVAACEIWNFIRSGKKYPPPTSREVSKTNSIADADRYRADEFIRNLEVKRYGNNDVHIVLKNPGNMSKSPNKEDEYTSFSRNSSLRRAYRPHNSE</sequence>
<keyword evidence="6 12" id="KW-0472">Membrane</keyword>
<dbReference type="InterPro" id="IPR001320">
    <property type="entry name" value="Iontro_rcpt_C"/>
</dbReference>
<protein>
    <submittedName>
        <fullName evidence="15">Oidioi.mRNA.OKI2018_I69.PAR.g9531.t1.cds</fullName>
    </submittedName>
</protein>
<evidence type="ECO:0000313" key="16">
    <source>
        <dbReference type="Proteomes" id="UP001158576"/>
    </source>
</evidence>
<feature type="domain" description="Ionotropic glutamate receptor L-glutamate and glycine-binding" evidence="14">
    <location>
        <begin position="51"/>
        <end position="114"/>
    </location>
</feature>
<dbReference type="Pfam" id="PF10613">
    <property type="entry name" value="Lig_chan-Glu_bd"/>
    <property type="match status" value="1"/>
</dbReference>
<dbReference type="Pfam" id="PF00060">
    <property type="entry name" value="Lig_chan"/>
    <property type="match status" value="1"/>
</dbReference>
<feature type="transmembrane region" description="Helical" evidence="12">
    <location>
        <begin position="427"/>
        <end position="453"/>
    </location>
</feature>
<keyword evidence="3 12" id="KW-0812">Transmembrane</keyword>
<accession>A0ABN7RRK6</accession>
<gene>
    <name evidence="15" type="ORF">OKIOD_LOCUS1089</name>
</gene>
<reference evidence="15 16" key="1">
    <citation type="submission" date="2021-04" db="EMBL/GenBank/DDBJ databases">
        <authorList>
            <person name="Bliznina A."/>
        </authorList>
    </citation>
    <scope>NUCLEOTIDE SEQUENCE [LARGE SCALE GENOMIC DNA]</scope>
</reference>
<evidence type="ECO:0000256" key="7">
    <source>
        <dbReference type="ARBA" id="ARBA00023170"/>
    </source>
</evidence>
<feature type="transmembrane region" description="Helical" evidence="12">
    <location>
        <begin position="236"/>
        <end position="258"/>
    </location>
</feature>
<evidence type="ECO:0000259" key="14">
    <source>
        <dbReference type="SMART" id="SM00918"/>
    </source>
</evidence>
<keyword evidence="7" id="KW-0675">Receptor</keyword>
<organism evidence="15 16">
    <name type="scientific">Oikopleura dioica</name>
    <name type="common">Tunicate</name>
    <dbReference type="NCBI Taxonomy" id="34765"/>
    <lineage>
        <taxon>Eukaryota</taxon>
        <taxon>Metazoa</taxon>
        <taxon>Chordata</taxon>
        <taxon>Tunicata</taxon>
        <taxon>Appendicularia</taxon>
        <taxon>Copelata</taxon>
        <taxon>Oikopleuridae</taxon>
        <taxon>Oikopleura</taxon>
    </lineage>
</organism>
<feature type="transmembrane region" description="Helical" evidence="12">
    <location>
        <begin position="169"/>
        <end position="187"/>
    </location>
</feature>
<evidence type="ECO:0000256" key="8">
    <source>
        <dbReference type="ARBA" id="ARBA00023180"/>
    </source>
</evidence>
<dbReference type="Proteomes" id="UP001158576">
    <property type="component" value="Chromosome PAR"/>
</dbReference>
<evidence type="ECO:0000256" key="6">
    <source>
        <dbReference type="ARBA" id="ARBA00023136"/>
    </source>
</evidence>
<evidence type="ECO:0000256" key="1">
    <source>
        <dbReference type="ARBA" id="ARBA00004141"/>
    </source>
</evidence>
<keyword evidence="4 12" id="KW-1133">Transmembrane helix</keyword>
<evidence type="ECO:0000256" key="4">
    <source>
        <dbReference type="ARBA" id="ARBA00022989"/>
    </source>
</evidence>
<dbReference type="EMBL" id="OU015568">
    <property type="protein sequence ID" value="CAG5080290.1"/>
    <property type="molecule type" value="Genomic_DNA"/>
</dbReference>
<dbReference type="PANTHER" id="PTHR18966">
    <property type="entry name" value="IONOTROPIC GLUTAMATE RECEPTOR"/>
    <property type="match status" value="1"/>
</dbReference>
<evidence type="ECO:0000256" key="2">
    <source>
        <dbReference type="ARBA" id="ARBA00022448"/>
    </source>
</evidence>
<feature type="region of interest" description="Disordered" evidence="11">
    <location>
        <begin position="503"/>
        <end position="537"/>
    </location>
</feature>
<evidence type="ECO:0000256" key="9">
    <source>
        <dbReference type="ARBA" id="ARBA00023286"/>
    </source>
</evidence>
<evidence type="ECO:0000313" key="15">
    <source>
        <dbReference type="EMBL" id="CAG5080290.1"/>
    </source>
</evidence>
<evidence type="ECO:0000259" key="13">
    <source>
        <dbReference type="SMART" id="SM00079"/>
    </source>
</evidence>
<evidence type="ECO:0000256" key="10">
    <source>
        <dbReference type="ARBA" id="ARBA00023303"/>
    </source>
</evidence>
<evidence type="ECO:0000256" key="12">
    <source>
        <dbReference type="SAM" id="Phobius"/>
    </source>
</evidence>
<keyword evidence="9" id="KW-1071">Ligand-gated ion channel</keyword>
<dbReference type="Gene3D" id="1.10.287.70">
    <property type="match status" value="1"/>
</dbReference>
<comment type="subcellular location">
    <subcellularLocation>
        <location evidence="1">Membrane</location>
        <topology evidence="1">Multi-pass membrane protein</topology>
    </subcellularLocation>
</comment>
<feature type="domain" description="Ionotropic glutamate receptor C-terminal" evidence="13">
    <location>
        <begin position="41"/>
        <end position="404"/>
    </location>
</feature>
<proteinExistence type="predicted"/>
<dbReference type="SUPFAM" id="SSF53850">
    <property type="entry name" value="Periplasmic binding protein-like II"/>
    <property type="match status" value="1"/>
</dbReference>
<name>A0ABN7RRK6_OIKDI</name>